<dbReference type="PANTHER" id="PTHR11042">
    <property type="entry name" value="EUKARYOTIC TRANSLATION INITIATION FACTOR 2-ALPHA KINASE EIF2-ALPHA KINASE -RELATED"/>
    <property type="match status" value="1"/>
</dbReference>
<evidence type="ECO:0000256" key="4">
    <source>
        <dbReference type="ARBA" id="ARBA00022840"/>
    </source>
</evidence>
<dbReference type="InterPro" id="IPR011009">
    <property type="entry name" value="Kinase-like_dom_sf"/>
</dbReference>
<dbReference type="GO" id="GO:0005634">
    <property type="term" value="C:nucleus"/>
    <property type="evidence" value="ECO:0007669"/>
    <property type="project" value="TreeGrafter"/>
</dbReference>
<dbReference type="InterPro" id="IPR050339">
    <property type="entry name" value="CC_SR_Kinase"/>
</dbReference>
<dbReference type="EMBL" id="JAULSO010000001">
    <property type="protein sequence ID" value="KAK3692872.1"/>
    <property type="molecule type" value="Genomic_DNA"/>
</dbReference>
<evidence type="ECO:0000256" key="5">
    <source>
        <dbReference type="ARBA" id="ARBA00037982"/>
    </source>
</evidence>
<dbReference type="GO" id="GO:0005829">
    <property type="term" value="C:cytosol"/>
    <property type="evidence" value="ECO:0007669"/>
    <property type="project" value="TreeGrafter"/>
</dbReference>
<evidence type="ECO:0000256" key="2">
    <source>
        <dbReference type="ARBA" id="ARBA00022741"/>
    </source>
</evidence>
<name>A0AAE0XH00_9PEZI</name>
<comment type="similarity">
    <text evidence="5">Belongs to the protein kinase superfamily. Ser/Thr protein kinase family. GCN2 subfamily.</text>
</comment>
<dbReference type="PROSITE" id="PS00108">
    <property type="entry name" value="PROTEIN_KINASE_ST"/>
    <property type="match status" value="1"/>
</dbReference>
<dbReference type="InterPro" id="IPR008271">
    <property type="entry name" value="Ser/Thr_kinase_AS"/>
</dbReference>
<reference evidence="8" key="1">
    <citation type="journal article" date="2023" name="Mol. Phylogenet. Evol.">
        <title>Genome-scale phylogeny and comparative genomics of the fungal order Sordariales.</title>
        <authorList>
            <person name="Hensen N."/>
            <person name="Bonometti L."/>
            <person name="Westerberg I."/>
            <person name="Brannstrom I.O."/>
            <person name="Guillou S."/>
            <person name="Cros-Aarteil S."/>
            <person name="Calhoun S."/>
            <person name="Haridas S."/>
            <person name="Kuo A."/>
            <person name="Mondo S."/>
            <person name="Pangilinan J."/>
            <person name="Riley R."/>
            <person name="LaButti K."/>
            <person name="Andreopoulos B."/>
            <person name="Lipzen A."/>
            <person name="Chen C."/>
            <person name="Yan M."/>
            <person name="Daum C."/>
            <person name="Ng V."/>
            <person name="Clum A."/>
            <person name="Steindorff A."/>
            <person name="Ohm R.A."/>
            <person name="Martin F."/>
            <person name="Silar P."/>
            <person name="Natvig D.O."/>
            <person name="Lalanne C."/>
            <person name="Gautier V."/>
            <person name="Ament-Velasquez S.L."/>
            <person name="Kruys A."/>
            <person name="Hutchinson M.I."/>
            <person name="Powell A.J."/>
            <person name="Barry K."/>
            <person name="Miller A.N."/>
            <person name="Grigoriev I.V."/>
            <person name="Debuchy R."/>
            <person name="Gladieux P."/>
            <person name="Hiltunen Thoren M."/>
            <person name="Johannesson H."/>
        </authorList>
    </citation>
    <scope>NUCLEOTIDE SEQUENCE</scope>
    <source>
        <strain evidence="8">CBS 314.62</strain>
    </source>
</reference>
<dbReference type="InterPro" id="IPR000719">
    <property type="entry name" value="Prot_kinase_dom"/>
</dbReference>
<dbReference type="AlphaFoldDB" id="A0AAE0XH00"/>
<dbReference type="Proteomes" id="UP001270362">
    <property type="component" value="Unassembled WGS sequence"/>
</dbReference>
<protein>
    <submittedName>
        <fullName evidence="8">Kinase-like protein</fullName>
    </submittedName>
</protein>
<evidence type="ECO:0000259" key="7">
    <source>
        <dbReference type="PROSITE" id="PS50011"/>
    </source>
</evidence>
<evidence type="ECO:0000256" key="6">
    <source>
        <dbReference type="SAM" id="MobiDB-lite"/>
    </source>
</evidence>
<keyword evidence="9" id="KW-1185">Reference proteome</keyword>
<dbReference type="CDD" id="cd14014">
    <property type="entry name" value="STKc_PknB_like"/>
    <property type="match status" value="1"/>
</dbReference>
<keyword evidence="3 8" id="KW-0418">Kinase</keyword>
<proteinExistence type="inferred from homology"/>
<dbReference type="GO" id="GO:0004694">
    <property type="term" value="F:eukaryotic translation initiation factor 2alpha kinase activity"/>
    <property type="evidence" value="ECO:0007669"/>
    <property type="project" value="TreeGrafter"/>
</dbReference>
<gene>
    <name evidence="8" type="ORF">B0T22DRAFT_504092</name>
</gene>
<dbReference type="Gene3D" id="1.10.510.10">
    <property type="entry name" value="Transferase(Phosphotransferase) domain 1"/>
    <property type="match status" value="1"/>
</dbReference>
<evidence type="ECO:0000256" key="1">
    <source>
        <dbReference type="ARBA" id="ARBA00022679"/>
    </source>
</evidence>
<keyword evidence="1" id="KW-0808">Transferase</keyword>
<dbReference type="SUPFAM" id="SSF56112">
    <property type="entry name" value="Protein kinase-like (PK-like)"/>
    <property type="match status" value="1"/>
</dbReference>
<feature type="domain" description="Protein kinase" evidence="7">
    <location>
        <begin position="235"/>
        <end position="510"/>
    </location>
</feature>
<dbReference type="Gene3D" id="3.30.200.20">
    <property type="entry name" value="Phosphorylase Kinase, domain 1"/>
    <property type="match status" value="1"/>
</dbReference>
<organism evidence="8 9">
    <name type="scientific">Podospora appendiculata</name>
    <dbReference type="NCBI Taxonomy" id="314037"/>
    <lineage>
        <taxon>Eukaryota</taxon>
        <taxon>Fungi</taxon>
        <taxon>Dikarya</taxon>
        <taxon>Ascomycota</taxon>
        <taxon>Pezizomycotina</taxon>
        <taxon>Sordariomycetes</taxon>
        <taxon>Sordariomycetidae</taxon>
        <taxon>Sordariales</taxon>
        <taxon>Podosporaceae</taxon>
        <taxon>Podospora</taxon>
    </lineage>
</organism>
<sequence length="547" mass="62420">MDESGTVFYLQPYKSNKYATQIIQDPANRNRTCLVPGISFAPALRIGLDQQLKSPPCLARFGRREHNDVILNSRFSRNDQCYFNFNKDTGELPLHDISEKNDTQLFDVIDDNHGQAQIWKSPRQCVVVLAYEPHNKCNRKWIFKMRDAEFFLIPPRMLGQDEARCTGERLAFAGQPDPERIYEGTRQRLINPGLQSLQSEALTSTYMPPSTAIFNPHNTRFRTSLEPEGDKVIWYTKLKPLGKGGQGDVHKVVDMYTGAYYACKIVAVRAEVPQWRIHSEKEFRARVEAEVNLVKQVDHHNHIVSYDYTQGFKIGQNIEIFMPIYEGSLHDLIGRYQPKDSEPEQRRPERPQVMPALRAMTDRMVFQILGALDFVHSQDPPIIHRDIKPANILYQGSQGDKFLLMDFGIAKVVDTSRTMMGTRWYTAPEVHSGGEQTPKVDIYELGATVVECLVKLPDKNERLTMVQHWRDWHRYIQTCLSRHASQYAYMLADDANDRPTARILLSALFNAISQTPQTNAISIAAKPDGSSINKATPHSTGTARSEP</sequence>
<dbReference type="PROSITE" id="PS50011">
    <property type="entry name" value="PROTEIN_KINASE_DOM"/>
    <property type="match status" value="1"/>
</dbReference>
<dbReference type="GO" id="GO:0005524">
    <property type="term" value="F:ATP binding"/>
    <property type="evidence" value="ECO:0007669"/>
    <property type="project" value="UniProtKB-KW"/>
</dbReference>
<evidence type="ECO:0000313" key="9">
    <source>
        <dbReference type="Proteomes" id="UP001270362"/>
    </source>
</evidence>
<reference evidence="8" key="2">
    <citation type="submission" date="2023-06" db="EMBL/GenBank/DDBJ databases">
        <authorList>
            <consortium name="Lawrence Berkeley National Laboratory"/>
            <person name="Haridas S."/>
            <person name="Hensen N."/>
            <person name="Bonometti L."/>
            <person name="Westerberg I."/>
            <person name="Brannstrom I.O."/>
            <person name="Guillou S."/>
            <person name="Cros-Aarteil S."/>
            <person name="Calhoun S."/>
            <person name="Kuo A."/>
            <person name="Mondo S."/>
            <person name="Pangilinan J."/>
            <person name="Riley R."/>
            <person name="Labutti K."/>
            <person name="Andreopoulos B."/>
            <person name="Lipzen A."/>
            <person name="Chen C."/>
            <person name="Yanf M."/>
            <person name="Daum C."/>
            <person name="Ng V."/>
            <person name="Clum A."/>
            <person name="Steindorff A."/>
            <person name="Ohm R."/>
            <person name="Martin F."/>
            <person name="Silar P."/>
            <person name="Natvig D."/>
            <person name="Lalanne C."/>
            <person name="Gautier V."/>
            <person name="Ament-Velasquez S.L."/>
            <person name="Kruys A."/>
            <person name="Hutchinson M.I."/>
            <person name="Powell A.J."/>
            <person name="Barry K."/>
            <person name="Miller A.N."/>
            <person name="Grigoriev I.V."/>
            <person name="Debuchy R."/>
            <person name="Gladieux P."/>
            <person name="Thoren M.H."/>
            <person name="Johannesson H."/>
        </authorList>
    </citation>
    <scope>NUCLEOTIDE SEQUENCE</scope>
    <source>
        <strain evidence="8">CBS 314.62</strain>
    </source>
</reference>
<comment type="caution">
    <text evidence="8">The sequence shown here is derived from an EMBL/GenBank/DDBJ whole genome shotgun (WGS) entry which is preliminary data.</text>
</comment>
<feature type="region of interest" description="Disordered" evidence="6">
    <location>
        <begin position="523"/>
        <end position="547"/>
    </location>
</feature>
<dbReference type="PANTHER" id="PTHR11042:SF136">
    <property type="entry name" value="EIF-2-ALPHA KINASE GCN2"/>
    <property type="match status" value="1"/>
</dbReference>
<keyword evidence="2" id="KW-0547">Nucleotide-binding</keyword>
<dbReference type="SMART" id="SM00220">
    <property type="entry name" value="S_TKc"/>
    <property type="match status" value="1"/>
</dbReference>
<dbReference type="Pfam" id="PF00069">
    <property type="entry name" value="Pkinase"/>
    <property type="match status" value="1"/>
</dbReference>
<feature type="compositionally biased region" description="Polar residues" evidence="6">
    <location>
        <begin position="530"/>
        <end position="547"/>
    </location>
</feature>
<evidence type="ECO:0000256" key="3">
    <source>
        <dbReference type="ARBA" id="ARBA00022777"/>
    </source>
</evidence>
<accession>A0AAE0XH00</accession>
<keyword evidence="4" id="KW-0067">ATP-binding</keyword>
<evidence type="ECO:0000313" key="8">
    <source>
        <dbReference type="EMBL" id="KAK3692872.1"/>
    </source>
</evidence>